<dbReference type="InterPro" id="IPR042120">
    <property type="entry name" value="MutL_C_dimsub"/>
</dbReference>
<comment type="caution">
    <text evidence="4">The sequence shown here is derived from an EMBL/GenBank/DDBJ whole genome shotgun (WGS) entry which is preliminary data.</text>
</comment>
<dbReference type="Gene3D" id="3.30.565.10">
    <property type="entry name" value="Histidine kinase-like ATPase, C-terminal domain"/>
    <property type="match status" value="1"/>
</dbReference>
<feature type="region of interest" description="Disordered" evidence="2">
    <location>
        <begin position="403"/>
        <end position="516"/>
    </location>
</feature>
<evidence type="ECO:0000313" key="5">
    <source>
        <dbReference type="Proteomes" id="UP001201980"/>
    </source>
</evidence>
<accession>A0AAD5WTP1</accession>
<protein>
    <recommendedName>
        <fullName evidence="3">MutL C-terminal dimerisation domain-containing protein</fullName>
    </recommendedName>
</protein>
<dbReference type="PANTHER" id="PTHR10073:SF47">
    <property type="entry name" value="DNA MISMATCH REPAIR PROTEIN MLH3"/>
    <property type="match status" value="1"/>
</dbReference>
<dbReference type="AlphaFoldDB" id="A0AAD5WTP1"/>
<dbReference type="GO" id="GO:0006298">
    <property type="term" value="P:mismatch repair"/>
    <property type="evidence" value="ECO:0007669"/>
    <property type="project" value="InterPro"/>
</dbReference>
<feature type="compositionally biased region" description="Low complexity" evidence="2">
    <location>
        <begin position="553"/>
        <end position="568"/>
    </location>
</feature>
<reference evidence="4" key="1">
    <citation type="submission" date="2022-07" db="EMBL/GenBank/DDBJ databases">
        <title>Draft genome sequence of Zalerion maritima ATCC 34329, a (micro)plastics degrading marine fungus.</title>
        <authorList>
            <person name="Paco A."/>
            <person name="Goncalves M.F.M."/>
            <person name="Rocha-Santos T.A.P."/>
            <person name="Alves A."/>
        </authorList>
    </citation>
    <scope>NUCLEOTIDE SEQUENCE</scope>
    <source>
        <strain evidence="4">ATCC 34329</strain>
    </source>
</reference>
<keyword evidence="5" id="KW-1185">Reference proteome</keyword>
<feature type="region of interest" description="Disordered" evidence="2">
    <location>
        <begin position="541"/>
        <end position="570"/>
    </location>
</feature>
<evidence type="ECO:0000256" key="2">
    <source>
        <dbReference type="SAM" id="MobiDB-lite"/>
    </source>
</evidence>
<evidence type="ECO:0000313" key="4">
    <source>
        <dbReference type="EMBL" id="KAJ2902479.1"/>
    </source>
</evidence>
<dbReference type="Gene3D" id="3.30.1540.20">
    <property type="entry name" value="MutL, C-terminal domain, dimerisation subdomain"/>
    <property type="match status" value="2"/>
</dbReference>
<gene>
    <name evidence="4" type="ORF">MKZ38_000529</name>
</gene>
<proteinExistence type="inferred from homology"/>
<evidence type="ECO:0000256" key="1">
    <source>
        <dbReference type="ARBA" id="ARBA00006082"/>
    </source>
</evidence>
<comment type="similarity">
    <text evidence="1">Belongs to the DNA mismatch repair MutL/HexB family.</text>
</comment>
<dbReference type="GO" id="GO:0140664">
    <property type="term" value="F:ATP-dependent DNA damage sensor activity"/>
    <property type="evidence" value="ECO:0007669"/>
    <property type="project" value="InterPro"/>
</dbReference>
<dbReference type="GO" id="GO:0032300">
    <property type="term" value="C:mismatch repair complex"/>
    <property type="evidence" value="ECO:0007669"/>
    <property type="project" value="InterPro"/>
</dbReference>
<dbReference type="InterPro" id="IPR014790">
    <property type="entry name" value="MutL_C"/>
</dbReference>
<dbReference type="SUPFAM" id="SSF55874">
    <property type="entry name" value="ATPase domain of HSP90 chaperone/DNA topoisomerase II/histidine kinase"/>
    <property type="match status" value="1"/>
</dbReference>
<name>A0AAD5WTP1_9PEZI</name>
<dbReference type="GO" id="GO:0005524">
    <property type="term" value="F:ATP binding"/>
    <property type="evidence" value="ECO:0007669"/>
    <property type="project" value="InterPro"/>
</dbReference>
<dbReference type="GO" id="GO:0016887">
    <property type="term" value="F:ATP hydrolysis activity"/>
    <property type="evidence" value="ECO:0007669"/>
    <property type="project" value="InterPro"/>
</dbReference>
<dbReference type="InterPro" id="IPR038973">
    <property type="entry name" value="MutL/Mlh/Pms-like"/>
</dbReference>
<dbReference type="Proteomes" id="UP001201980">
    <property type="component" value="Unassembled WGS sequence"/>
</dbReference>
<dbReference type="Pfam" id="PF13589">
    <property type="entry name" value="HATPase_c_3"/>
    <property type="match status" value="1"/>
</dbReference>
<feature type="region of interest" description="Disordered" evidence="2">
    <location>
        <begin position="838"/>
        <end position="871"/>
    </location>
</feature>
<dbReference type="SMART" id="SM00853">
    <property type="entry name" value="MutL_C"/>
    <property type="match status" value="1"/>
</dbReference>
<dbReference type="SUPFAM" id="SSF118116">
    <property type="entry name" value="DNA mismatch repair protein MutL"/>
    <property type="match status" value="2"/>
</dbReference>
<dbReference type="EMBL" id="JAKWBI020000111">
    <property type="protein sequence ID" value="KAJ2902479.1"/>
    <property type="molecule type" value="Genomic_DNA"/>
</dbReference>
<feature type="domain" description="MutL C-terminal dimerisation" evidence="3">
    <location>
        <begin position="658"/>
        <end position="918"/>
    </location>
</feature>
<sequence length="996" mass="109300">MSILPLPDAAVAQIKSSLVVTSLNEVACGLVENSLDAGATKINLSVDYTRGNCSVEDNGDGISPSEFREDGGLGKLYYTSKYPPTADLHGKRGEFLAAVAAMSLLSITSHYYGNRSHNSVKIHKSEVIARDTPALPEQRVVTFDHGTRVTVRDLFGSMPVRVKQRPSAGDSPKDWGILLRVVAAILLSWPLGVTIGLRCSSTNQSVTLRPAENAHRSISLQALTLPTKVPRVLWQAGIIDSPDSDPWVPLTAKANAIDVHGCISLRPSASKRCQFISLGLEPVLNDFGTNVLYDDINKLFSNSGFGIEESDELDEEEKERRAKDRRYKSDGYTNQALKARKGIDRWPMFFLQITLEQQAGSGSDMGDILDERRPTLHLISDLLRAMVFEFLRKNNFRPRKVLVRRLQSGTSRSRERSRTPGTSSTTKQRKHGSSATKRPESPFDVWSKVKTGQPGLRTTKGDSRGLQGPKELLLIGPSGELTQPPFPKSDEEEDSATGEKPRDATMMESQDQGQGDTIAWENPITHIVSVIDKRTGFVLSTSRGAKRPETSRITRTSSSGSAAPNPNATKPWIDEILSNYTNPVFENTTDARPDDIIPNVFDPNAIMGGDKFSAPWCTAQAGTTDTRNGNGGLKRSLERATAVLESRVSRQALGEAEVIAQVDEKYILANMKTNHHEESRSAHFGARGSTRKSKGSGELLVIIDQHAADERRRVEALMKSYHDETSGRALAVLLDPGVHFEVSRQEAGLFGRFRRAFERWGVYYQIVPPSSLFPAGENAGTGNDKARIGKLKENAKPGHSVVVVGLPPSISERCKMEPRLLIELMRKEVHVMDGNDVAVPAPNVAAPHPPPSTSTQQSQPQEQEDTDVEMEMKEVEERRPDARSASSFLTRFHACPRGILDMINSRACRSAIMFNDPLTVTECKELLYELAACTLPFQCAHGRPSMVPLVGFGGAGDGWDGGRGDGEPETDYMMAMEMGMDEQILNCEMLVSEDDG</sequence>
<dbReference type="InterPro" id="IPR037198">
    <property type="entry name" value="MutL_C_sf"/>
</dbReference>
<dbReference type="PANTHER" id="PTHR10073">
    <property type="entry name" value="DNA MISMATCH REPAIR PROTEIN MLH, PMS, MUTL"/>
    <property type="match status" value="1"/>
</dbReference>
<evidence type="ECO:0000259" key="3">
    <source>
        <dbReference type="SMART" id="SM00853"/>
    </source>
</evidence>
<dbReference type="InterPro" id="IPR036890">
    <property type="entry name" value="HATPase_C_sf"/>
</dbReference>
<organism evidence="4 5">
    <name type="scientific">Zalerion maritima</name>
    <dbReference type="NCBI Taxonomy" id="339359"/>
    <lineage>
        <taxon>Eukaryota</taxon>
        <taxon>Fungi</taxon>
        <taxon>Dikarya</taxon>
        <taxon>Ascomycota</taxon>
        <taxon>Pezizomycotina</taxon>
        <taxon>Sordariomycetes</taxon>
        <taxon>Lulworthiomycetidae</taxon>
        <taxon>Lulworthiales</taxon>
        <taxon>Lulworthiaceae</taxon>
        <taxon>Zalerion</taxon>
    </lineage>
</organism>